<accession>A0AAN8KJR8</accession>
<dbReference type="EMBL" id="JAZGQO010000001">
    <property type="protein sequence ID" value="KAK6196403.1"/>
    <property type="molecule type" value="Genomic_DNA"/>
</dbReference>
<sequence length="199" mass="23237">MLLVLEDEHKKHLSFLPSVDIAVVKEFCRISMEFIRKGTNPKVYTSAAQKLGVEADQVQNGVEGLMYLLTESSKLMLNQVDYQDSIIVLGFSEDLREMLLQLYKENRKEVRTILSEISMDLPHYRNLEWRFDVQLASRSLRRQTTPLILFKLHTESYGEQESHILQTDPVNLVHLTKVLDEALQEMKSPYCRRIVRNIK</sequence>
<dbReference type="PANTHER" id="PTHR15857">
    <property type="entry name" value="COMM DOMAIN CONTAINING PROTEIN 2"/>
    <property type="match status" value="1"/>
</dbReference>
<dbReference type="InterPro" id="IPR017920">
    <property type="entry name" value="COMM"/>
</dbReference>
<dbReference type="CDD" id="cd04750">
    <property type="entry name" value="Commd2"/>
    <property type="match status" value="1"/>
</dbReference>
<dbReference type="PROSITE" id="PS51269">
    <property type="entry name" value="COMM"/>
    <property type="match status" value="1"/>
</dbReference>
<reference evidence="2 3" key="1">
    <citation type="submission" date="2024-01" db="EMBL/GenBank/DDBJ databases">
        <title>The genome of the rayed Mediterranean limpet Patella caerulea (Linnaeus, 1758).</title>
        <authorList>
            <person name="Anh-Thu Weber A."/>
            <person name="Halstead-Nussloch G."/>
        </authorList>
    </citation>
    <scope>NUCLEOTIDE SEQUENCE [LARGE SCALE GENOMIC DNA]</scope>
    <source>
        <strain evidence="2">AATW-2023a</strain>
        <tissue evidence="2">Whole specimen</tissue>
    </source>
</reference>
<proteinExistence type="predicted"/>
<organism evidence="2 3">
    <name type="scientific">Patella caerulea</name>
    <name type="common">Rayed Mediterranean limpet</name>
    <dbReference type="NCBI Taxonomy" id="87958"/>
    <lineage>
        <taxon>Eukaryota</taxon>
        <taxon>Metazoa</taxon>
        <taxon>Spiralia</taxon>
        <taxon>Lophotrochozoa</taxon>
        <taxon>Mollusca</taxon>
        <taxon>Gastropoda</taxon>
        <taxon>Patellogastropoda</taxon>
        <taxon>Patelloidea</taxon>
        <taxon>Patellidae</taxon>
        <taxon>Patella</taxon>
    </lineage>
</organism>
<comment type="caution">
    <text evidence="2">The sequence shown here is derived from an EMBL/GenBank/DDBJ whole genome shotgun (WGS) entry which is preliminary data.</text>
</comment>
<keyword evidence="3" id="KW-1185">Reference proteome</keyword>
<dbReference type="AlphaFoldDB" id="A0AAN8KJR8"/>
<feature type="domain" description="COMM" evidence="1">
    <location>
        <begin position="123"/>
        <end position="190"/>
    </location>
</feature>
<evidence type="ECO:0000313" key="3">
    <source>
        <dbReference type="Proteomes" id="UP001347796"/>
    </source>
</evidence>
<gene>
    <name evidence="2" type="ORF">SNE40_001635</name>
</gene>
<evidence type="ECO:0000313" key="2">
    <source>
        <dbReference type="EMBL" id="KAK6196403.1"/>
    </source>
</evidence>
<dbReference type="PANTHER" id="PTHR15857:SF0">
    <property type="entry name" value="COMM DOMAIN-CONTAINING PROTEIN 2"/>
    <property type="match status" value="1"/>
</dbReference>
<dbReference type="InterPro" id="IPR037354">
    <property type="entry name" value="Commd2"/>
</dbReference>
<dbReference type="Proteomes" id="UP001347796">
    <property type="component" value="Unassembled WGS sequence"/>
</dbReference>
<dbReference type="Pfam" id="PF07258">
    <property type="entry name" value="COMM_domain"/>
    <property type="match status" value="1"/>
</dbReference>
<protein>
    <recommendedName>
        <fullName evidence="1">COMM domain-containing protein</fullName>
    </recommendedName>
</protein>
<evidence type="ECO:0000259" key="1">
    <source>
        <dbReference type="PROSITE" id="PS51269"/>
    </source>
</evidence>
<name>A0AAN8KJR8_PATCE</name>